<evidence type="ECO:0000313" key="3">
    <source>
        <dbReference type="Proteomes" id="UP001595885"/>
    </source>
</evidence>
<keyword evidence="1" id="KW-0732">Signal</keyword>
<dbReference type="RefSeq" id="WP_379738700.1">
    <property type="nucleotide sequence ID" value="NZ_JBHSGW010000003.1"/>
</dbReference>
<reference evidence="3" key="1">
    <citation type="journal article" date="2019" name="Int. J. Syst. Evol. Microbiol.">
        <title>The Global Catalogue of Microorganisms (GCM) 10K type strain sequencing project: providing services to taxonomists for standard genome sequencing and annotation.</title>
        <authorList>
            <consortium name="The Broad Institute Genomics Platform"/>
            <consortium name="The Broad Institute Genome Sequencing Center for Infectious Disease"/>
            <person name="Wu L."/>
            <person name="Ma J."/>
        </authorList>
    </citation>
    <scope>NUCLEOTIDE SEQUENCE [LARGE SCALE GENOMIC DNA]</scope>
    <source>
        <strain evidence="3">CCUG 50349</strain>
    </source>
</reference>
<proteinExistence type="predicted"/>
<gene>
    <name evidence="2" type="ORF">ACFO3U_05100</name>
</gene>
<dbReference type="Proteomes" id="UP001595885">
    <property type="component" value="Unassembled WGS sequence"/>
</dbReference>
<feature type="signal peptide" evidence="1">
    <location>
        <begin position="1"/>
        <end position="19"/>
    </location>
</feature>
<evidence type="ECO:0008006" key="4">
    <source>
        <dbReference type="Google" id="ProtNLM"/>
    </source>
</evidence>
<organism evidence="2 3">
    <name type="scientific">Flavobacterium ponti</name>
    <dbReference type="NCBI Taxonomy" id="665133"/>
    <lineage>
        <taxon>Bacteria</taxon>
        <taxon>Pseudomonadati</taxon>
        <taxon>Bacteroidota</taxon>
        <taxon>Flavobacteriia</taxon>
        <taxon>Flavobacteriales</taxon>
        <taxon>Flavobacteriaceae</taxon>
        <taxon>Flavobacterium</taxon>
    </lineage>
</organism>
<dbReference type="EMBL" id="JBHSGW010000003">
    <property type="protein sequence ID" value="MFC4739364.1"/>
    <property type="molecule type" value="Genomic_DNA"/>
</dbReference>
<evidence type="ECO:0000256" key="1">
    <source>
        <dbReference type="SAM" id="SignalP"/>
    </source>
</evidence>
<dbReference type="SUPFAM" id="SSF160574">
    <property type="entry name" value="BT0923-like"/>
    <property type="match status" value="1"/>
</dbReference>
<sequence length="100" mass="11152">MKKVFLLSALAFASLTTFATTQVNSIETTTLISQSQEEFKEIKPTDIAQPVKDAIKRDFADATVSNAYVNEKNEYKLVLSIGDDSKTVYADAKGNWLKRE</sequence>
<name>A0ABV9P5Z4_9FLAO</name>
<feature type="chain" id="PRO_5045927748" description="Beta-lactamase-inhibitor-like PepSY-like domain-containing protein" evidence="1">
    <location>
        <begin position="20"/>
        <end position="100"/>
    </location>
</feature>
<accession>A0ABV9P5Z4</accession>
<evidence type="ECO:0000313" key="2">
    <source>
        <dbReference type="EMBL" id="MFC4739364.1"/>
    </source>
</evidence>
<keyword evidence="3" id="KW-1185">Reference proteome</keyword>
<protein>
    <recommendedName>
        <fullName evidence="4">Beta-lactamase-inhibitor-like PepSY-like domain-containing protein</fullName>
    </recommendedName>
</protein>
<comment type="caution">
    <text evidence="2">The sequence shown here is derived from an EMBL/GenBank/DDBJ whole genome shotgun (WGS) entry which is preliminary data.</text>
</comment>